<evidence type="ECO:0000256" key="5">
    <source>
        <dbReference type="ARBA" id="ARBA00023136"/>
    </source>
</evidence>
<dbReference type="Pfam" id="PF01292">
    <property type="entry name" value="Ni_hydr_CYTB"/>
    <property type="match status" value="1"/>
</dbReference>
<dbReference type="GO" id="GO:0005886">
    <property type="term" value="C:plasma membrane"/>
    <property type="evidence" value="ECO:0007669"/>
    <property type="project" value="UniProtKB-SubCell"/>
</dbReference>
<feature type="transmembrane region" description="Helical" evidence="6">
    <location>
        <begin position="22"/>
        <end position="48"/>
    </location>
</feature>
<evidence type="ECO:0000256" key="4">
    <source>
        <dbReference type="ARBA" id="ARBA00022989"/>
    </source>
</evidence>
<reference evidence="8 9" key="1">
    <citation type="submission" date="2019-07" db="EMBL/GenBank/DDBJ databases">
        <title>Whole genome shotgun sequence of Myxococcus virescens NBRC 100334.</title>
        <authorList>
            <person name="Hosoyama A."/>
            <person name="Uohara A."/>
            <person name="Ohji S."/>
            <person name="Ichikawa N."/>
        </authorList>
    </citation>
    <scope>NUCLEOTIDE SEQUENCE [LARGE SCALE GENOMIC DNA]</scope>
    <source>
        <strain evidence="8 9">NBRC 100334</strain>
    </source>
</reference>
<dbReference type="SUPFAM" id="SSF81342">
    <property type="entry name" value="Transmembrane di-heme cytochromes"/>
    <property type="match status" value="1"/>
</dbReference>
<evidence type="ECO:0000313" key="9">
    <source>
        <dbReference type="Proteomes" id="UP000321224"/>
    </source>
</evidence>
<dbReference type="GO" id="GO:0020037">
    <property type="term" value="F:heme binding"/>
    <property type="evidence" value="ECO:0007669"/>
    <property type="project" value="TreeGrafter"/>
</dbReference>
<dbReference type="PANTHER" id="PTHR30485:SF1">
    <property type="entry name" value="CYTOCHROME YDHU-RELATED"/>
    <property type="match status" value="1"/>
</dbReference>
<dbReference type="GO" id="GO:0009055">
    <property type="term" value="F:electron transfer activity"/>
    <property type="evidence" value="ECO:0007669"/>
    <property type="project" value="InterPro"/>
</dbReference>
<sequence>MLSSARVQAPERRSPQPWLIRVTHWLNVPLLLIMAASGLQILVAYPMLGPQGRPYGWYPFQGIPPPEWMRLGNWLAGARHWHFAFAWFLTLNGVAYVLYLALSGEWRRRLFLPRRDTRNALDTLAFYLRVRKHAPAQGLYNGLQRLAYTGTLALGLLAVLSGLVLYKPVQLGVLTSLLGGYDAARALHLVILALLALFTVGHIALVLLHPRSLAEMVTGGRKPDA</sequence>
<feature type="transmembrane region" description="Helical" evidence="6">
    <location>
        <begin position="186"/>
        <end position="208"/>
    </location>
</feature>
<keyword evidence="2" id="KW-1003">Cell membrane</keyword>
<evidence type="ECO:0000256" key="3">
    <source>
        <dbReference type="ARBA" id="ARBA00022692"/>
    </source>
</evidence>
<dbReference type="InterPro" id="IPR051542">
    <property type="entry name" value="Hydrogenase_cytochrome"/>
</dbReference>
<evidence type="ECO:0000259" key="7">
    <source>
        <dbReference type="Pfam" id="PF01292"/>
    </source>
</evidence>
<dbReference type="GO" id="GO:0022904">
    <property type="term" value="P:respiratory electron transport chain"/>
    <property type="evidence" value="ECO:0007669"/>
    <property type="project" value="InterPro"/>
</dbReference>
<organism evidence="8 9">
    <name type="scientific">Myxococcus virescens</name>
    <dbReference type="NCBI Taxonomy" id="83456"/>
    <lineage>
        <taxon>Bacteria</taxon>
        <taxon>Pseudomonadati</taxon>
        <taxon>Myxococcota</taxon>
        <taxon>Myxococcia</taxon>
        <taxon>Myxococcales</taxon>
        <taxon>Cystobacterineae</taxon>
        <taxon>Myxococcaceae</taxon>
        <taxon>Myxococcus</taxon>
    </lineage>
</organism>
<dbReference type="AlphaFoldDB" id="A0A511H713"/>
<keyword evidence="5 6" id="KW-0472">Membrane</keyword>
<evidence type="ECO:0000256" key="1">
    <source>
        <dbReference type="ARBA" id="ARBA00004651"/>
    </source>
</evidence>
<evidence type="ECO:0000256" key="2">
    <source>
        <dbReference type="ARBA" id="ARBA00022475"/>
    </source>
</evidence>
<accession>A0A511H713</accession>
<dbReference type="PANTHER" id="PTHR30485">
    <property type="entry name" value="NI/FE-HYDROGENASE 1 B-TYPE CYTOCHROME SUBUNIT"/>
    <property type="match status" value="1"/>
</dbReference>
<keyword evidence="4 6" id="KW-1133">Transmembrane helix</keyword>
<dbReference type="Proteomes" id="UP000321224">
    <property type="component" value="Unassembled WGS sequence"/>
</dbReference>
<keyword evidence="3 6" id="KW-0812">Transmembrane</keyword>
<evidence type="ECO:0000313" key="8">
    <source>
        <dbReference type="EMBL" id="GEL69285.1"/>
    </source>
</evidence>
<feature type="transmembrane region" description="Helical" evidence="6">
    <location>
        <begin position="146"/>
        <end position="166"/>
    </location>
</feature>
<dbReference type="InterPro" id="IPR011577">
    <property type="entry name" value="Cyt_b561_bac/Ni-Hgenase"/>
</dbReference>
<dbReference type="Gene3D" id="1.20.950.20">
    <property type="entry name" value="Transmembrane di-heme cytochromes, Chain C"/>
    <property type="match status" value="1"/>
</dbReference>
<feature type="transmembrane region" description="Helical" evidence="6">
    <location>
        <begin position="81"/>
        <end position="102"/>
    </location>
</feature>
<dbReference type="EMBL" id="BJVY01000004">
    <property type="protein sequence ID" value="GEL69285.1"/>
    <property type="molecule type" value="Genomic_DNA"/>
</dbReference>
<protein>
    <submittedName>
        <fullName evidence="8">Thioredoxin reductase</fullName>
    </submittedName>
</protein>
<evidence type="ECO:0000256" key="6">
    <source>
        <dbReference type="SAM" id="Phobius"/>
    </source>
</evidence>
<dbReference type="InterPro" id="IPR016174">
    <property type="entry name" value="Di-haem_cyt_TM"/>
</dbReference>
<comment type="subcellular location">
    <subcellularLocation>
        <location evidence="1">Cell membrane</location>
        <topology evidence="1">Multi-pass membrane protein</topology>
    </subcellularLocation>
</comment>
<name>A0A511H713_9BACT</name>
<gene>
    <name evidence="8" type="ORF">MVI01_10690</name>
</gene>
<proteinExistence type="predicted"/>
<comment type="caution">
    <text evidence="8">The sequence shown here is derived from an EMBL/GenBank/DDBJ whole genome shotgun (WGS) entry which is preliminary data.</text>
</comment>
<feature type="domain" description="Cytochrome b561 bacterial/Ni-hydrogenase" evidence="7">
    <location>
        <begin position="17"/>
        <end position="219"/>
    </location>
</feature>